<comment type="subunit">
    <text evidence="16">F-type ATPases have 2 components, F(1) - the catalytic core - and F(0) - the membrane proton channel. F(1) has five subunits: alpha(3), beta(3), gamma(1), delta(1), epsilon(1). F(0) has three main subunits: a(1), b(2) and c(10-14). The alpha and beta chains form an alternating ring which encloses part of the gamma chain. F(1) is attached to F(0) by a central stalk formed by the gamma and epsilon chains, while a peripheral stalk is formed by the delta and b chains.</text>
</comment>
<dbReference type="STRING" id="375574.GCA_001418035_00565"/>
<comment type="function">
    <text evidence="12 16">F(1)F(0) ATP synthase produces ATP from ADP in the presence of a proton or sodium gradient. F-type ATPases consist of two structural domains, F(1) containing the extramembraneous catalytic core and F(0) containing the membrane proton channel, linked together by a central stalk and a peripheral stalk. During catalysis, ATP synthesis in the catalytic domain of F(1) is coupled via a rotary mechanism of the central stalk subunits to proton translocation.</text>
</comment>
<feature type="coiled-coil region" evidence="18">
    <location>
        <begin position="44"/>
        <end position="122"/>
    </location>
</feature>
<dbReference type="FunFam" id="1.20.5.620:FF:000001">
    <property type="entry name" value="ATP synthase subunit b"/>
    <property type="match status" value="1"/>
</dbReference>
<evidence type="ECO:0000256" key="6">
    <source>
        <dbReference type="ARBA" id="ARBA00022692"/>
    </source>
</evidence>
<keyword evidence="9 16" id="KW-0406">Ion transport</keyword>
<dbReference type="PANTHER" id="PTHR33445:SF1">
    <property type="entry name" value="ATP SYNTHASE SUBUNIT B"/>
    <property type="match status" value="1"/>
</dbReference>
<sequence>MEFNATLLGQAITFAILVWFTMKFVWPPLTNMMDERAKRIADGLAAAERGKQDLEAAEKRVADELRTAKQQATEIMLAAEKRASQIVEEAKEAARTEGAKLLADAKGQIDQEVLRAKEALREQVAELAVVGAEKILRREIDAAKHADLLASIKAEL</sequence>
<comment type="similarity">
    <text evidence="1 16 17">Belongs to the ATPase B chain family.</text>
</comment>
<evidence type="ECO:0000256" key="16">
    <source>
        <dbReference type="HAMAP-Rule" id="MF_01398"/>
    </source>
</evidence>
<reference evidence="20" key="1">
    <citation type="submission" date="2015-08" db="EMBL/GenBank/DDBJ databases">
        <authorList>
            <person name="Varghese N."/>
        </authorList>
    </citation>
    <scope>NUCLEOTIDE SEQUENCE [LARGE SCALE GENOMIC DNA]</scope>
    <source>
        <strain evidence="20">DSM 17901</strain>
    </source>
</reference>
<dbReference type="NCBIfam" id="TIGR01144">
    <property type="entry name" value="ATP_synt_b"/>
    <property type="match status" value="1"/>
</dbReference>
<comment type="subunit">
    <text evidence="14">F-type ATPases have 2 components, F(1) - the catalytic core - and F(0) - the membrane proton channel. F(1) has five subunits: alpha(3), beta(3), gamma(1), delta(1), epsilon(1). F(0) has four main subunits: a(1), b(2) and c(10-14). The alpha and beta chains form an alternating ring which encloses part of the gamma chain. F(1) is attached to F(0) by a central stalk formed by the gamma and epsilon chains, while a peripheral stalk is formed by the delta and b chains.</text>
</comment>
<dbReference type="InterPro" id="IPR002146">
    <property type="entry name" value="ATP_synth_b/b'su_bac/chlpt"/>
</dbReference>
<evidence type="ECO:0000256" key="17">
    <source>
        <dbReference type="RuleBase" id="RU003848"/>
    </source>
</evidence>
<evidence type="ECO:0000256" key="13">
    <source>
        <dbReference type="ARBA" id="ARBA00025614"/>
    </source>
</evidence>
<dbReference type="PANTHER" id="PTHR33445">
    <property type="entry name" value="ATP SYNTHASE SUBUNIT B', CHLOROPLASTIC"/>
    <property type="match status" value="1"/>
</dbReference>
<evidence type="ECO:0000313" key="20">
    <source>
        <dbReference type="Proteomes" id="UP000243535"/>
    </source>
</evidence>
<evidence type="ECO:0000313" key="19">
    <source>
        <dbReference type="EMBL" id="CUA81920.1"/>
    </source>
</evidence>
<evidence type="ECO:0000256" key="2">
    <source>
        <dbReference type="ARBA" id="ARBA00022448"/>
    </source>
</evidence>
<keyword evidence="20" id="KW-1185">Reference proteome</keyword>
<evidence type="ECO:0000256" key="12">
    <source>
        <dbReference type="ARBA" id="ARBA00025198"/>
    </source>
</evidence>
<gene>
    <name evidence="16" type="primary">atpF</name>
    <name evidence="19" type="ORF">Ga0061063_0767</name>
</gene>
<comment type="subcellular location">
    <subcellularLocation>
        <location evidence="16">Cell membrane</location>
        <topology evidence="16">Single-pass membrane protein</topology>
    </subcellularLocation>
    <subcellularLocation>
        <location evidence="15">Endomembrane system</location>
        <topology evidence="15">Single-pass membrane protein</topology>
    </subcellularLocation>
</comment>
<comment type="function">
    <text evidence="13">Component of the F(0) channel, it forms part of the peripheral stalk, linking F(1) to F(0). The b'-subunit is a diverged and duplicated form of b found in plants and photosynthetic bacteria.</text>
</comment>
<dbReference type="RefSeq" id="WP_054287239.1">
    <property type="nucleotide sequence ID" value="NZ_CYHA01000001.1"/>
</dbReference>
<dbReference type="GO" id="GO:0005886">
    <property type="term" value="C:plasma membrane"/>
    <property type="evidence" value="ECO:0007669"/>
    <property type="project" value="UniProtKB-SubCell"/>
</dbReference>
<accession>A0A0K6GT71</accession>
<evidence type="ECO:0000256" key="15">
    <source>
        <dbReference type="ARBA" id="ARBA00037847"/>
    </source>
</evidence>
<dbReference type="GO" id="GO:0012505">
    <property type="term" value="C:endomembrane system"/>
    <property type="evidence" value="ECO:0007669"/>
    <property type="project" value="UniProtKB-SubCell"/>
</dbReference>
<dbReference type="OrthoDB" id="9788020at2"/>
<dbReference type="GO" id="GO:0046961">
    <property type="term" value="F:proton-transporting ATPase activity, rotational mechanism"/>
    <property type="evidence" value="ECO:0007669"/>
    <property type="project" value="TreeGrafter"/>
</dbReference>
<organism evidence="19 20">
    <name type="scientific">Gulbenkiania indica</name>
    <dbReference type="NCBI Taxonomy" id="375574"/>
    <lineage>
        <taxon>Bacteria</taxon>
        <taxon>Pseudomonadati</taxon>
        <taxon>Pseudomonadota</taxon>
        <taxon>Betaproteobacteria</taxon>
        <taxon>Neisseriales</taxon>
        <taxon>Chromobacteriaceae</taxon>
        <taxon>Gulbenkiania</taxon>
    </lineage>
</organism>
<evidence type="ECO:0000256" key="7">
    <source>
        <dbReference type="ARBA" id="ARBA00022781"/>
    </source>
</evidence>
<dbReference type="Proteomes" id="UP000243535">
    <property type="component" value="Unassembled WGS sequence"/>
</dbReference>
<keyword evidence="3 16" id="KW-1003">Cell membrane</keyword>
<evidence type="ECO:0000256" key="18">
    <source>
        <dbReference type="SAM" id="Coils"/>
    </source>
</evidence>
<evidence type="ECO:0000256" key="3">
    <source>
        <dbReference type="ARBA" id="ARBA00022475"/>
    </source>
</evidence>
<evidence type="ECO:0000256" key="11">
    <source>
        <dbReference type="ARBA" id="ARBA00023310"/>
    </source>
</evidence>
<keyword evidence="11 16" id="KW-0066">ATP synthesis</keyword>
<dbReference type="Pfam" id="PF00430">
    <property type="entry name" value="ATP-synt_B"/>
    <property type="match status" value="1"/>
</dbReference>
<keyword evidence="7 16" id="KW-0375">Hydrogen ion transport</keyword>
<dbReference type="HAMAP" id="MF_01398">
    <property type="entry name" value="ATP_synth_b_bprime"/>
    <property type="match status" value="1"/>
</dbReference>
<dbReference type="SUPFAM" id="SSF81573">
    <property type="entry name" value="F1F0 ATP synthase subunit B, membrane domain"/>
    <property type="match status" value="1"/>
</dbReference>
<proteinExistence type="inferred from homology"/>
<dbReference type="InterPro" id="IPR005864">
    <property type="entry name" value="ATP_synth_F0_bsu_bac"/>
</dbReference>
<dbReference type="Gene3D" id="1.20.5.620">
    <property type="entry name" value="F1F0 ATP synthase subunit B, membrane domain"/>
    <property type="match status" value="1"/>
</dbReference>
<dbReference type="AlphaFoldDB" id="A0A0K6GT71"/>
<dbReference type="GO" id="GO:0045259">
    <property type="term" value="C:proton-transporting ATP synthase complex"/>
    <property type="evidence" value="ECO:0007669"/>
    <property type="project" value="UniProtKB-KW"/>
</dbReference>
<keyword evidence="2 16" id="KW-0813">Transport</keyword>
<evidence type="ECO:0000256" key="1">
    <source>
        <dbReference type="ARBA" id="ARBA00005513"/>
    </source>
</evidence>
<evidence type="ECO:0000256" key="4">
    <source>
        <dbReference type="ARBA" id="ARBA00022519"/>
    </source>
</evidence>
<evidence type="ECO:0000256" key="8">
    <source>
        <dbReference type="ARBA" id="ARBA00022989"/>
    </source>
</evidence>
<protein>
    <recommendedName>
        <fullName evidence="16">ATP synthase subunit b</fullName>
    </recommendedName>
    <alternativeName>
        <fullName evidence="16">ATP synthase F(0) sector subunit b</fullName>
    </alternativeName>
    <alternativeName>
        <fullName evidence="16">ATPase subunit I</fullName>
    </alternativeName>
    <alternativeName>
        <fullName evidence="16">F-type ATPase subunit b</fullName>
        <shortName evidence="16">F-ATPase subunit b</shortName>
    </alternativeName>
</protein>
<keyword evidence="4" id="KW-0997">Cell inner membrane</keyword>
<keyword evidence="5 16" id="KW-0138">CF(0)</keyword>
<evidence type="ECO:0000256" key="9">
    <source>
        <dbReference type="ARBA" id="ARBA00023065"/>
    </source>
</evidence>
<evidence type="ECO:0000256" key="10">
    <source>
        <dbReference type="ARBA" id="ARBA00023136"/>
    </source>
</evidence>
<feature type="transmembrane region" description="Helical" evidence="16">
    <location>
        <begin position="6"/>
        <end position="26"/>
    </location>
</feature>
<dbReference type="InterPro" id="IPR050059">
    <property type="entry name" value="ATP_synthase_B_chain"/>
</dbReference>
<dbReference type="CDD" id="cd06503">
    <property type="entry name" value="ATP-synt_Fo_b"/>
    <property type="match status" value="1"/>
</dbReference>
<dbReference type="GO" id="GO:0046933">
    <property type="term" value="F:proton-transporting ATP synthase activity, rotational mechanism"/>
    <property type="evidence" value="ECO:0007669"/>
    <property type="project" value="UniProtKB-UniRule"/>
</dbReference>
<evidence type="ECO:0000256" key="5">
    <source>
        <dbReference type="ARBA" id="ARBA00022547"/>
    </source>
</evidence>
<evidence type="ECO:0000256" key="14">
    <source>
        <dbReference type="ARBA" id="ARBA00026054"/>
    </source>
</evidence>
<dbReference type="EMBL" id="CYHA01000001">
    <property type="protein sequence ID" value="CUA81920.1"/>
    <property type="molecule type" value="Genomic_DNA"/>
</dbReference>
<keyword evidence="18" id="KW-0175">Coiled coil</keyword>
<dbReference type="InterPro" id="IPR028987">
    <property type="entry name" value="ATP_synth_B-like_membr_sf"/>
</dbReference>
<dbReference type="NCBIfam" id="NF004411">
    <property type="entry name" value="PRK05759.1-2"/>
    <property type="match status" value="1"/>
</dbReference>
<keyword evidence="6 16" id="KW-0812">Transmembrane</keyword>
<keyword evidence="8 16" id="KW-1133">Transmembrane helix</keyword>
<name>A0A0K6GT71_9NEIS</name>
<keyword evidence="10 16" id="KW-0472">Membrane</keyword>